<dbReference type="Pfam" id="PF10551">
    <property type="entry name" value="MULE"/>
    <property type="match status" value="1"/>
</dbReference>
<keyword evidence="1" id="KW-0815">Transposition</keyword>
<dbReference type="InterPro" id="IPR018289">
    <property type="entry name" value="MULE_transposase_dom"/>
</dbReference>
<reference evidence="5" key="2">
    <citation type="journal article" date="2024" name="Plant">
        <title>Genomic evolution and insights into agronomic trait innovations of Sesamum species.</title>
        <authorList>
            <person name="Miao H."/>
            <person name="Wang L."/>
            <person name="Qu L."/>
            <person name="Liu H."/>
            <person name="Sun Y."/>
            <person name="Le M."/>
            <person name="Wang Q."/>
            <person name="Wei S."/>
            <person name="Zheng Y."/>
            <person name="Lin W."/>
            <person name="Duan Y."/>
            <person name="Cao H."/>
            <person name="Xiong S."/>
            <person name="Wang X."/>
            <person name="Wei L."/>
            <person name="Li C."/>
            <person name="Ma Q."/>
            <person name="Ju M."/>
            <person name="Zhao R."/>
            <person name="Li G."/>
            <person name="Mu C."/>
            <person name="Tian Q."/>
            <person name="Mei H."/>
            <person name="Zhang T."/>
            <person name="Gao T."/>
            <person name="Zhang H."/>
        </authorList>
    </citation>
    <scope>NUCLEOTIDE SEQUENCE</scope>
    <source>
        <strain evidence="5">G02</strain>
    </source>
</reference>
<evidence type="ECO:0000256" key="3">
    <source>
        <dbReference type="ARBA" id="ARBA00023172"/>
    </source>
</evidence>
<protein>
    <recommendedName>
        <fullName evidence="4">MULE transposase domain-containing protein</fullName>
    </recommendedName>
</protein>
<comment type="caution">
    <text evidence="5">The sequence shown here is derived from an EMBL/GenBank/DDBJ whole genome shotgun (WGS) entry which is preliminary data.</text>
</comment>
<evidence type="ECO:0000256" key="2">
    <source>
        <dbReference type="ARBA" id="ARBA00023125"/>
    </source>
</evidence>
<sequence length="216" mass="25048">MNQLRCHVSRDQAYRAKRQALKKLEGSHEHQFSKLWDYAEELRRTNPGSTVILGVNDVNGENRFEKFYVCLSALKQDFLGGCRPIICVDGFHLKGPHKGILLTAVGVDPNNNLYPIAYSVVQRESMDTWEWFLTVLEQDLCIHMDNEYTFMWDKQKGLINAFQSVFPNSAHRFCVRHLQNNFKNAGYRGLAYKNALWKAVRASTVGEFKLRIEEMK</sequence>
<accession>A0AAW2LMX8</accession>
<dbReference type="AlphaFoldDB" id="A0AAW2LMX8"/>
<dbReference type="InterPro" id="IPR001207">
    <property type="entry name" value="Transposase_mutator"/>
</dbReference>
<dbReference type="EMBL" id="JACGWJ010000024">
    <property type="protein sequence ID" value="KAL0319690.1"/>
    <property type="molecule type" value="Genomic_DNA"/>
</dbReference>
<feature type="domain" description="MULE transposase" evidence="4">
    <location>
        <begin position="85"/>
        <end position="181"/>
    </location>
</feature>
<evidence type="ECO:0000256" key="1">
    <source>
        <dbReference type="ARBA" id="ARBA00022578"/>
    </source>
</evidence>
<evidence type="ECO:0000259" key="4">
    <source>
        <dbReference type="Pfam" id="PF10551"/>
    </source>
</evidence>
<dbReference type="GO" id="GO:0006313">
    <property type="term" value="P:DNA transposition"/>
    <property type="evidence" value="ECO:0007669"/>
    <property type="project" value="InterPro"/>
</dbReference>
<reference evidence="5" key="1">
    <citation type="submission" date="2020-06" db="EMBL/GenBank/DDBJ databases">
        <authorList>
            <person name="Li T."/>
            <person name="Hu X."/>
            <person name="Zhang T."/>
            <person name="Song X."/>
            <person name="Zhang H."/>
            <person name="Dai N."/>
            <person name="Sheng W."/>
            <person name="Hou X."/>
            <person name="Wei L."/>
        </authorList>
    </citation>
    <scope>NUCLEOTIDE SEQUENCE</scope>
    <source>
        <strain evidence="5">G02</strain>
        <tissue evidence="5">Leaf</tissue>
    </source>
</reference>
<gene>
    <name evidence="5" type="ORF">Sradi_5230500</name>
</gene>
<dbReference type="PROSITE" id="PS01007">
    <property type="entry name" value="TRANSPOSASE_MUTATOR"/>
    <property type="match status" value="1"/>
</dbReference>
<evidence type="ECO:0000313" key="5">
    <source>
        <dbReference type="EMBL" id="KAL0319690.1"/>
    </source>
</evidence>
<dbReference type="GO" id="GO:0004803">
    <property type="term" value="F:transposase activity"/>
    <property type="evidence" value="ECO:0007669"/>
    <property type="project" value="InterPro"/>
</dbReference>
<keyword evidence="3" id="KW-0233">DNA recombination</keyword>
<organism evidence="5">
    <name type="scientific">Sesamum radiatum</name>
    <name type="common">Black benniseed</name>
    <dbReference type="NCBI Taxonomy" id="300843"/>
    <lineage>
        <taxon>Eukaryota</taxon>
        <taxon>Viridiplantae</taxon>
        <taxon>Streptophyta</taxon>
        <taxon>Embryophyta</taxon>
        <taxon>Tracheophyta</taxon>
        <taxon>Spermatophyta</taxon>
        <taxon>Magnoliopsida</taxon>
        <taxon>eudicotyledons</taxon>
        <taxon>Gunneridae</taxon>
        <taxon>Pentapetalae</taxon>
        <taxon>asterids</taxon>
        <taxon>lamiids</taxon>
        <taxon>Lamiales</taxon>
        <taxon>Pedaliaceae</taxon>
        <taxon>Sesamum</taxon>
    </lineage>
</organism>
<proteinExistence type="predicted"/>
<dbReference type="PANTHER" id="PTHR31973">
    <property type="entry name" value="POLYPROTEIN, PUTATIVE-RELATED"/>
    <property type="match status" value="1"/>
</dbReference>
<name>A0AAW2LMX8_SESRA</name>
<keyword evidence="2" id="KW-0238">DNA-binding</keyword>
<dbReference type="PANTHER" id="PTHR31973:SF191">
    <property type="entry name" value="OS05G0489400 PROTEIN"/>
    <property type="match status" value="1"/>
</dbReference>
<dbReference type="GO" id="GO:0003677">
    <property type="term" value="F:DNA binding"/>
    <property type="evidence" value="ECO:0007669"/>
    <property type="project" value="UniProtKB-KW"/>
</dbReference>